<dbReference type="SUPFAM" id="SSF52440">
    <property type="entry name" value="PreATP-grasp domain"/>
    <property type="match status" value="1"/>
</dbReference>
<accession>A0A834VDY9</accession>
<name>A0A834VDY9_SARSC</name>
<feature type="binding site" evidence="13">
    <location>
        <position position="471"/>
    </location>
    <ligand>
        <name>substrate</name>
    </ligand>
</feature>
<evidence type="ECO:0000256" key="7">
    <source>
        <dbReference type="ARBA" id="ARBA00022723"/>
    </source>
</evidence>
<dbReference type="GO" id="GO:0004363">
    <property type="term" value="F:glutathione synthase activity"/>
    <property type="evidence" value="ECO:0007669"/>
    <property type="project" value="UniProtKB-UniRule"/>
</dbReference>
<dbReference type="UniPathway" id="UPA00142">
    <property type="reaction ID" value="UER00210"/>
</dbReference>
<gene>
    <name evidence="16" type="ORF">SSS_4118</name>
</gene>
<dbReference type="InterPro" id="IPR014709">
    <property type="entry name" value="Glutathione_synthase_C_euk"/>
</dbReference>
<reference evidence="18" key="1">
    <citation type="journal article" date="2020" name="PLoS Negl. Trop. Dis.">
        <title>High-quality nuclear genome for Sarcoptes scabiei-A critical resource for a neglected parasite.</title>
        <authorList>
            <person name="Korhonen P.K."/>
            <person name="Gasser R.B."/>
            <person name="Ma G."/>
            <person name="Wang T."/>
            <person name="Stroehlein A.J."/>
            <person name="Young N.D."/>
            <person name="Ang C.S."/>
            <person name="Fernando D.D."/>
            <person name="Lu H.C."/>
            <person name="Taylor S."/>
            <person name="Reynolds S.L."/>
            <person name="Mofiz E."/>
            <person name="Najaraj S.H."/>
            <person name="Gowda H."/>
            <person name="Madugundu A."/>
            <person name="Renuse S."/>
            <person name="Holt D."/>
            <person name="Pandey A."/>
            <person name="Papenfuss A.T."/>
            <person name="Fischer K."/>
        </authorList>
    </citation>
    <scope>NUCLEOTIDE SEQUENCE [LARGE SCALE GENOMIC DNA]</scope>
</reference>
<dbReference type="GO" id="GO:0043295">
    <property type="term" value="F:glutathione binding"/>
    <property type="evidence" value="ECO:0007669"/>
    <property type="project" value="UniProtKB-UniRule"/>
</dbReference>
<comment type="similarity">
    <text evidence="2 12">Belongs to the eukaryotic GSH synthase family.</text>
</comment>
<dbReference type="EMBL" id="WVUK01000057">
    <property type="protein sequence ID" value="KAF7492060.1"/>
    <property type="molecule type" value="Genomic_DNA"/>
</dbReference>
<dbReference type="Gene3D" id="1.10.1080.10">
    <property type="entry name" value="Glutathione Synthetase, Chain A, domain 3"/>
    <property type="match status" value="1"/>
</dbReference>
<dbReference type="Gene3D" id="3.40.50.1760">
    <property type="entry name" value="Glutathione synthase, substrate-binding domain superfamily, eukaryotic"/>
    <property type="match status" value="1"/>
</dbReference>
<reference evidence="17" key="3">
    <citation type="submission" date="2022-06" db="UniProtKB">
        <authorList>
            <consortium name="EnsemblMetazoa"/>
        </authorList>
    </citation>
    <scope>IDENTIFICATION</scope>
</reference>
<keyword evidence="18" id="KW-1185">Reference proteome</keyword>
<evidence type="ECO:0000259" key="15">
    <source>
        <dbReference type="Pfam" id="PF03199"/>
    </source>
</evidence>
<feature type="binding site" evidence="13">
    <location>
        <position position="479"/>
    </location>
    <ligand>
        <name>ATP</name>
        <dbReference type="ChEBI" id="CHEBI:30616"/>
    </ligand>
</feature>
<evidence type="ECO:0000313" key="18">
    <source>
        <dbReference type="Proteomes" id="UP000070412"/>
    </source>
</evidence>
<dbReference type="Gene3D" id="3.30.470.20">
    <property type="entry name" value="ATP-grasp fold, B domain"/>
    <property type="match status" value="1"/>
</dbReference>
<evidence type="ECO:0000256" key="14">
    <source>
        <dbReference type="PIRSR" id="PIRSR001558-2"/>
    </source>
</evidence>
<evidence type="ECO:0000256" key="12">
    <source>
        <dbReference type="PIRNR" id="PIRNR001558"/>
    </source>
</evidence>
<feature type="binding site" evidence="13">
    <location>
        <position position="322"/>
    </location>
    <ligand>
        <name>ATP</name>
        <dbReference type="ChEBI" id="CHEBI:30616"/>
    </ligand>
</feature>
<evidence type="ECO:0000256" key="8">
    <source>
        <dbReference type="ARBA" id="ARBA00022741"/>
    </source>
</evidence>
<feature type="binding site" evidence="14">
    <location>
        <position position="149"/>
    </location>
    <ligand>
        <name>Mg(2+)</name>
        <dbReference type="ChEBI" id="CHEBI:18420"/>
    </ligand>
</feature>
<dbReference type="InterPro" id="IPR037013">
    <property type="entry name" value="GSH-S_sub-bd_sf"/>
</dbReference>
<dbReference type="Pfam" id="PF03199">
    <property type="entry name" value="GSH_synthase"/>
    <property type="match status" value="1"/>
</dbReference>
<dbReference type="InterPro" id="IPR014042">
    <property type="entry name" value="Glutathione_synthase_a-hlx"/>
</dbReference>
<dbReference type="EC" id="6.3.2.3" evidence="3 12"/>
<keyword evidence="9 12" id="KW-0067">ATP-binding</keyword>
<comment type="cofactor">
    <cofactor evidence="12 14">
        <name>Mg(2+)</name>
        <dbReference type="ChEBI" id="CHEBI:18420"/>
    </cofactor>
    <text evidence="12 14">Binds 1 Mg(2+) ion per subunit.</text>
</comment>
<evidence type="ECO:0000256" key="2">
    <source>
        <dbReference type="ARBA" id="ARBA00010385"/>
    </source>
</evidence>
<keyword evidence="7 12" id="KW-0479">Metal-binding</keyword>
<comment type="pathway">
    <text evidence="1 12">Sulfur metabolism; glutathione biosynthesis; glutathione from L-cysteine and L-glutamate: step 2/2.</text>
</comment>
<dbReference type="OrthoDB" id="2020073at2759"/>
<dbReference type="InterPro" id="IPR016185">
    <property type="entry name" value="PreATP-grasp_dom_sf"/>
</dbReference>
<feature type="binding site" evidence="13">
    <location>
        <position position="147"/>
    </location>
    <ligand>
        <name>ATP</name>
        <dbReference type="ChEBI" id="CHEBI:30616"/>
    </ligand>
</feature>
<dbReference type="PANTHER" id="PTHR11130">
    <property type="entry name" value="GLUTATHIONE SYNTHETASE"/>
    <property type="match status" value="1"/>
</dbReference>
<dbReference type="GO" id="GO:0005829">
    <property type="term" value="C:cytosol"/>
    <property type="evidence" value="ECO:0007669"/>
    <property type="project" value="TreeGrafter"/>
</dbReference>
<dbReference type="PIRSF" id="PIRSF001558">
    <property type="entry name" value="GSHase"/>
    <property type="match status" value="1"/>
</dbReference>
<evidence type="ECO:0000256" key="11">
    <source>
        <dbReference type="ARBA" id="ARBA00048871"/>
    </source>
</evidence>
<evidence type="ECO:0000256" key="5">
    <source>
        <dbReference type="ARBA" id="ARBA00022598"/>
    </source>
</evidence>
<dbReference type="EnsemblMetazoa" id="SSS_4118s_mrna">
    <property type="protein sequence ID" value="KAF7492060.1"/>
    <property type="gene ID" value="SSS_4118"/>
</dbReference>
<feature type="binding site" evidence="14">
    <location>
        <position position="147"/>
    </location>
    <ligand>
        <name>Mg(2+)</name>
        <dbReference type="ChEBI" id="CHEBI:18420"/>
    </ligand>
</feature>
<sequence length="495" mass="57749">MSEKKKLKSDETLGQLLDRCCLTKEDLIDDLTNRIYEQNICVRRYSKNGYDVKIEPLPITMFPSRFDRNGYELAKDLQPIINKLITSIVNDHQFLCETISTIPDRFIQNIFQIYEEIYRADEHRQYQLGIFRSDYMLDKHNRLKQIEINTIASAFVGLASKISEFHRYTRSIYGDEFSAENSGKEALEQVTDAILTARKYYHQYENTAILVLIQENESNIMDHKLIEWKLRLKSLPENLRIYRRTLKELDNGRIFLGPNRQLFLSISDESEEPKIEISVIYFRTGYAEKNYDFSNAWKIRLLLERSKAIKCPTIQLQLAGMKKFQIKLSELEIYERLLRKSSTKFNNLEQKLFQTFAKFYPINSETYKMIKKNPNDFVLKSNREGGSHNIFGTEIISKIEEIMEKNENDAYFLMDYIEQKPFNSIVIHPDKSGRTTIVEQQVESELGIYGSLLLDPEGKIVLSNTAGHLLRTKYHGTNESGIISSGGILDAIRLI</sequence>
<protein>
    <recommendedName>
        <fullName evidence="4 12">Glutathione synthetase</fullName>
        <shortName evidence="12">GSH-S</shortName>
        <ecNumber evidence="3 12">6.3.2.3</ecNumber>
    </recommendedName>
</protein>
<feature type="domain" description="Glutathione synthase substrate-binding" evidence="15">
    <location>
        <begin position="208"/>
        <end position="319"/>
    </location>
</feature>
<dbReference type="Gene3D" id="3.30.1490.50">
    <property type="match status" value="1"/>
</dbReference>
<evidence type="ECO:0000256" key="13">
    <source>
        <dbReference type="PIRSR" id="PIRSR001558-1"/>
    </source>
</evidence>
<feature type="binding site" evidence="13">
    <location>
        <position position="132"/>
    </location>
    <ligand>
        <name>substrate</name>
    </ligand>
</feature>
<evidence type="ECO:0000256" key="10">
    <source>
        <dbReference type="ARBA" id="ARBA00022842"/>
    </source>
</evidence>
<evidence type="ECO:0000256" key="4">
    <source>
        <dbReference type="ARBA" id="ARBA00020821"/>
    </source>
</evidence>
<dbReference type="SUPFAM" id="SSF56059">
    <property type="entry name" value="Glutathione synthetase ATP-binding domain-like"/>
    <property type="match status" value="1"/>
</dbReference>
<evidence type="ECO:0000313" key="17">
    <source>
        <dbReference type="EnsemblMetazoa" id="KAF7492060.1"/>
    </source>
</evidence>
<feature type="binding site" evidence="13">
    <location>
        <begin position="380"/>
        <end position="389"/>
    </location>
    <ligand>
        <name>ATP</name>
        <dbReference type="ChEBI" id="CHEBI:30616"/>
    </ligand>
</feature>
<evidence type="ECO:0000256" key="1">
    <source>
        <dbReference type="ARBA" id="ARBA00004965"/>
    </source>
</evidence>
<evidence type="ECO:0000256" key="3">
    <source>
        <dbReference type="ARBA" id="ARBA00012214"/>
    </source>
</evidence>
<feature type="binding site" evidence="13">
    <location>
        <position position="473"/>
    </location>
    <ligand>
        <name>ATP</name>
        <dbReference type="ChEBI" id="CHEBI:30616"/>
    </ligand>
</feature>
<dbReference type="Proteomes" id="UP000070412">
    <property type="component" value="Unassembled WGS sequence"/>
</dbReference>
<dbReference type="InterPro" id="IPR005615">
    <property type="entry name" value="Glutathione_synthase"/>
</dbReference>
<evidence type="ECO:0000256" key="6">
    <source>
        <dbReference type="ARBA" id="ARBA00022684"/>
    </source>
</evidence>
<feature type="binding site" evidence="14">
    <location>
        <position position="384"/>
    </location>
    <ligand>
        <name>Mg(2+)</name>
        <dbReference type="ChEBI" id="CHEBI:18420"/>
    </ligand>
</feature>
<dbReference type="AlphaFoldDB" id="A0A834VDY9"/>
<dbReference type="GO" id="GO:0005524">
    <property type="term" value="F:ATP binding"/>
    <property type="evidence" value="ECO:0007669"/>
    <property type="project" value="UniProtKB-UniRule"/>
</dbReference>
<keyword evidence="8 12" id="KW-0547">Nucleotide-binding</keyword>
<reference evidence="16" key="2">
    <citation type="submission" date="2020-01" db="EMBL/GenBank/DDBJ databases">
        <authorList>
            <person name="Korhonen P.K.K."/>
            <person name="Guangxu M.G."/>
            <person name="Wang T.W."/>
            <person name="Stroehlein A.J.S."/>
            <person name="Young N.D."/>
            <person name="Ang C.-S.A."/>
            <person name="Fernando D.W.F."/>
            <person name="Lu H.L."/>
            <person name="Taylor S.T."/>
            <person name="Ehtesham M.E.M."/>
            <person name="Najaraj S.H.N."/>
            <person name="Harsha G.H.G."/>
            <person name="Madugundu A.M."/>
            <person name="Renuse S.R."/>
            <person name="Holt D.H."/>
            <person name="Pandey A.P."/>
            <person name="Papenfuss A.P."/>
            <person name="Gasser R.B.G."/>
            <person name="Fischer K.F."/>
        </authorList>
    </citation>
    <scope>NUCLEOTIDE SEQUENCE</scope>
    <source>
        <strain evidence="16">SSS_KF_BRIS2020</strain>
    </source>
</reference>
<evidence type="ECO:0000313" key="16">
    <source>
        <dbReference type="EMBL" id="KAF7492060.1"/>
    </source>
</evidence>
<keyword evidence="10 12" id="KW-0460">Magnesium</keyword>
<keyword evidence="6 12" id="KW-0317">Glutathione biosynthesis</keyword>
<comment type="catalytic activity">
    <reaction evidence="11">
        <text>gamma-L-glutamyl-L-cysteine + glycine + ATP = glutathione + ADP + phosphate + H(+)</text>
        <dbReference type="Rhea" id="RHEA:13557"/>
        <dbReference type="ChEBI" id="CHEBI:15378"/>
        <dbReference type="ChEBI" id="CHEBI:30616"/>
        <dbReference type="ChEBI" id="CHEBI:43474"/>
        <dbReference type="ChEBI" id="CHEBI:57305"/>
        <dbReference type="ChEBI" id="CHEBI:57925"/>
        <dbReference type="ChEBI" id="CHEBI:58173"/>
        <dbReference type="ChEBI" id="CHEBI:456216"/>
        <dbReference type="EC" id="6.3.2.3"/>
    </reaction>
    <physiologicalReaction direction="left-to-right" evidence="11">
        <dbReference type="Rhea" id="RHEA:13558"/>
    </physiologicalReaction>
</comment>
<dbReference type="Gene3D" id="3.30.1490.80">
    <property type="match status" value="1"/>
</dbReference>
<evidence type="ECO:0000256" key="9">
    <source>
        <dbReference type="ARBA" id="ARBA00022840"/>
    </source>
</evidence>
<dbReference type="InterPro" id="IPR014049">
    <property type="entry name" value="Glutathione_synthase_N_euk"/>
</dbReference>
<dbReference type="InterPro" id="IPR004887">
    <property type="entry name" value="GSH_synth_subst-bd"/>
</dbReference>
<proteinExistence type="inferred from homology"/>
<feature type="binding site" evidence="13">
    <location>
        <position position="445"/>
    </location>
    <ligand>
        <name>ATP</name>
        <dbReference type="ChEBI" id="CHEBI:30616"/>
    </ligand>
</feature>
<dbReference type="GO" id="GO:0000287">
    <property type="term" value="F:magnesium ion binding"/>
    <property type="evidence" value="ECO:0007669"/>
    <property type="project" value="UniProtKB-UniRule"/>
</dbReference>
<organism evidence="16">
    <name type="scientific">Sarcoptes scabiei</name>
    <name type="common">Itch mite</name>
    <name type="synonym">Acarus scabiei</name>
    <dbReference type="NCBI Taxonomy" id="52283"/>
    <lineage>
        <taxon>Eukaryota</taxon>
        <taxon>Metazoa</taxon>
        <taxon>Ecdysozoa</taxon>
        <taxon>Arthropoda</taxon>
        <taxon>Chelicerata</taxon>
        <taxon>Arachnida</taxon>
        <taxon>Acari</taxon>
        <taxon>Acariformes</taxon>
        <taxon>Sarcoptiformes</taxon>
        <taxon>Astigmata</taxon>
        <taxon>Psoroptidia</taxon>
        <taxon>Sarcoptoidea</taxon>
        <taxon>Sarcoptidae</taxon>
        <taxon>Sarcoptinae</taxon>
        <taxon>Sarcoptes</taxon>
    </lineage>
</organism>
<feature type="binding site" evidence="13">
    <location>
        <begin position="414"/>
        <end position="417"/>
    </location>
    <ligand>
        <name>ATP</name>
        <dbReference type="ChEBI" id="CHEBI:30616"/>
    </ligand>
</feature>
<keyword evidence="5 12" id="KW-0436">Ligase</keyword>
<dbReference type="Pfam" id="PF03917">
    <property type="entry name" value="GSH_synth_ATP"/>
    <property type="match status" value="1"/>
</dbReference>
<dbReference type="PANTHER" id="PTHR11130:SF0">
    <property type="entry name" value="GLUTATHIONE SYNTHETASE"/>
    <property type="match status" value="1"/>
</dbReference>